<proteinExistence type="predicted"/>
<evidence type="ECO:0008006" key="3">
    <source>
        <dbReference type="Google" id="ProtNLM"/>
    </source>
</evidence>
<evidence type="ECO:0000313" key="1">
    <source>
        <dbReference type="EMBL" id="EIM79481.1"/>
    </source>
</evidence>
<evidence type="ECO:0000313" key="2">
    <source>
        <dbReference type="Proteomes" id="UP000053927"/>
    </source>
</evidence>
<dbReference type="eggNOG" id="ENOG502SYA8">
    <property type="taxonomic scope" value="Eukaryota"/>
</dbReference>
<protein>
    <recommendedName>
        <fullName evidence="3">F-box domain-containing protein</fullName>
    </recommendedName>
</protein>
<reference evidence="2" key="1">
    <citation type="journal article" date="2012" name="Science">
        <title>The Paleozoic origin of enzymatic lignin decomposition reconstructed from 31 fungal genomes.</title>
        <authorList>
            <person name="Floudas D."/>
            <person name="Binder M."/>
            <person name="Riley R."/>
            <person name="Barry K."/>
            <person name="Blanchette R.A."/>
            <person name="Henrissat B."/>
            <person name="Martinez A.T."/>
            <person name="Otillar R."/>
            <person name="Spatafora J.W."/>
            <person name="Yadav J.S."/>
            <person name="Aerts A."/>
            <person name="Benoit I."/>
            <person name="Boyd A."/>
            <person name="Carlson A."/>
            <person name="Copeland A."/>
            <person name="Coutinho P.M."/>
            <person name="de Vries R.P."/>
            <person name="Ferreira P."/>
            <person name="Findley K."/>
            <person name="Foster B."/>
            <person name="Gaskell J."/>
            <person name="Glotzer D."/>
            <person name="Gorecki P."/>
            <person name="Heitman J."/>
            <person name="Hesse C."/>
            <person name="Hori C."/>
            <person name="Igarashi K."/>
            <person name="Jurgens J.A."/>
            <person name="Kallen N."/>
            <person name="Kersten P."/>
            <person name="Kohler A."/>
            <person name="Kuees U."/>
            <person name="Kumar T.K.A."/>
            <person name="Kuo A."/>
            <person name="LaButti K."/>
            <person name="Larrondo L.F."/>
            <person name="Lindquist E."/>
            <person name="Ling A."/>
            <person name="Lombard V."/>
            <person name="Lucas S."/>
            <person name="Lundell T."/>
            <person name="Martin R."/>
            <person name="McLaughlin D.J."/>
            <person name="Morgenstern I."/>
            <person name="Morin E."/>
            <person name="Murat C."/>
            <person name="Nagy L.G."/>
            <person name="Nolan M."/>
            <person name="Ohm R.A."/>
            <person name="Patyshakuliyeva A."/>
            <person name="Rokas A."/>
            <person name="Ruiz-Duenas F.J."/>
            <person name="Sabat G."/>
            <person name="Salamov A."/>
            <person name="Samejima M."/>
            <person name="Schmutz J."/>
            <person name="Slot J.C."/>
            <person name="St John F."/>
            <person name="Stenlid J."/>
            <person name="Sun H."/>
            <person name="Sun S."/>
            <person name="Syed K."/>
            <person name="Tsang A."/>
            <person name="Wiebenga A."/>
            <person name="Young D."/>
            <person name="Pisabarro A."/>
            <person name="Eastwood D.C."/>
            <person name="Martin F."/>
            <person name="Cullen D."/>
            <person name="Grigoriev I.V."/>
            <person name="Hibbett D.S."/>
        </authorList>
    </citation>
    <scope>NUCLEOTIDE SEQUENCE [LARGE SCALE GENOMIC DNA]</scope>
    <source>
        <strain evidence="2">FP-91666</strain>
    </source>
</reference>
<dbReference type="OrthoDB" id="2269034at2759"/>
<keyword evidence="2" id="KW-1185">Reference proteome</keyword>
<sequence>MSVSRIPFEIWGKIFLLSVQVRDNKLPKLHPDEGPLLLLRISRTWRDVATKSPHLWTHLAIPYKDDKRIIPLLRMCLAFSSPHPLTISLVGLVYETERSEAVEPQFVNALCAHVDRWKSIRLRLWHDSSVQTLSTHMKRYADIFLKDDHDPIHSTEIFEVKPSNNCDLHTTDDAVSKISHGAQFFHLRLSYPSTDLVVLREFLASLSAIRTLTSLDIDVPYIRPVASLFDGDDDMPTPQQCFLYLRSLNITTDTPVAMEKIVAFIFPPNLQSIRVAVTDIDGWYSFNDLTQSLQSLLRGCASSLETVGLSKFHDFVRITPTLMFEMPCLKSIIFREALIVDEYVEIFEAFTLYFSPTGRLRGENITTLQHFQLDVVMPLMTIQSDSLIPLTVNEAFFGALVNMIRSRSVDLPDNPTTFDGRRVQPLLSLSLGPGMMETYRLCSAHFSASTRERWDSISGLIQEVLMD</sequence>
<gene>
    <name evidence="1" type="ORF">STEHIDRAFT_116526</name>
</gene>
<accession>R7RW17</accession>
<name>R7RW17_STEHR</name>
<dbReference type="KEGG" id="shs:STEHIDRAFT_116526"/>
<dbReference type="Proteomes" id="UP000053927">
    <property type="component" value="Unassembled WGS sequence"/>
</dbReference>
<organism evidence="1 2">
    <name type="scientific">Stereum hirsutum (strain FP-91666)</name>
    <name type="common">White-rot fungus</name>
    <dbReference type="NCBI Taxonomy" id="721885"/>
    <lineage>
        <taxon>Eukaryota</taxon>
        <taxon>Fungi</taxon>
        <taxon>Dikarya</taxon>
        <taxon>Basidiomycota</taxon>
        <taxon>Agaricomycotina</taxon>
        <taxon>Agaricomycetes</taxon>
        <taxon>Russulales</taxon>
        <taxon>Stereaceae</taxon>
        <taxon>Stereum</taxon>
    </lineage>
</organism>
<dbReference type="GeneID" id="18795935"/>
<dbReference type="EMBL" id="JH687404">
    <property type="protein sequence ID" value="EIM79481.1"/>
    <property type="molecule type" value="Genomic_DNA"/>
</dbReference>
<dbReference type="AlphaFoldDB" id="R7RW17"/>
<dbReference type="RefSeq" id="XP_007311438.1">
    <property type="nucleotide sequence ID" value="XM_007311376.1"/>
</dbReference>